<dbReference type="EMBL" id="FOIQ01000007">
    <property type="protein sequence ID" value="SEW27168.1"/>
    <property type="molecule type" value="Genomic_DNA"/>
</dbReference>
<proteinExistence type="predicted"/>
<dbReference type="InterPro" id="IPR014867">
    <property type="entry name" value="Spore_coat_CotH_CotH2/3/7"/>
</dbReference>
<reference evidence="2 3" key="1">
    <citation type="submission" date="2016-10" db="EMBL/GenBank/DDBJ databases">
        <authorList>
            <person name="de Groot N.N."/>
        </authorList>
    </citation>
    <scope>NUCLEOTIDE SEQUENCE [LARGE SCALE GENOMIC DNA]</scope>
    <source>
        <strain evidence="2 3">TC2-24</strain>
    </source>
</reference>
<evidence type="ECO:0000313" key="3">
    <source>
        <dbReference type="Proteomes" id="UP000199373"/>
    </source>
</evidence>
<name>A0A1I0QJQ2_9BACT</name>
<dbReference type="Pfam" id="PF08757">
    <property type="entry name" value="CotH"/>
    <property type="match status" value="1"/>
</dbReference>
<gene>
    <name evidence="2" type="ORF">SAMN04487850_2474</name>
</gene>
<dbReference type="SUPFAM" id="SSF57997">
    <property type="entry name" value="Tropomyosin"/>
    <property type="match status" value="1"/>
</dbReference>
<dbReference type="Gene3D" id="1.20.5.340">
    <property type="match status" value="1"/>
</dbReference>
<keyword evidence="1" id="KW-0175">Coiled coil</keyword>
<protein>
    <submittedName>
        <fullName evidence="2">CotH protein</fullName>
    </submittedName>
</protein>
<dbReference type="RefSeq" id="WP_177178440.1">
    <property type="nucleotide sequence ID" value="NZ_FOIQ01000007.1"/>
</dbReference>
<sequence length="574" mass="65432">MKKFVFFCMALLCFSACKTDLSEIEERIDEIERQGKNLEQQGKNLEQQGKDLENKSKDLEQQGQDLAGETERLQNDLDNTQNRIDEIEKEMNKVEPKLLSMEFLASENPLLLVENTRCDISADGIVECWVVNIMSSKKLIPHFTYQGENVTIGGKAVESGVTEVDFSQPVVMTITSSDKTKDYTINVHSYTGLPILWIETMNRSQVSVVERFYNAQFKLAENVTTRSSGSVIEASGKIKGIGSTQWWKPNLTGKTYTELWKNTYELQFNGVISVLDEAKNKAWALIPNADDITMLRNQTAYAMGKISKLAFTPRFHYVDVMMNGVYFGTYMIGDKIEVGADRVNISKDGFILKIDAKTSGTNFSAQTIEKPLSIIAPSVSSGDANYKYIKNFITTAEDALFSEDFTNTSTGWQKYLDMDSFVDWYLINEIAKNSNGAFAADCYMTLERDGKLKMGPIWNFENAFGNVKNTSSNGFVVKNSNWYARLFKDPAFVTKVKERFNYFYKQRNTILSEINSNAQYLRYSVRENSNKWEVFDSYKSYSSDVSVMYQNAVGSMKSWLDKRMTWLKGEFDKM</sequence>
<keyword evidence="3" id="KW-1185">Reference proteome</keyword>
<dbReference type="Proteomes" id="UP000199373">
    <property type="component" value="Unassembled WGS sequence"/>
</dbReference>
<feature type="coiled-coil region" evidence="1">
    <location>
        <begin position="14"/>
        <end position="97"/>
    </location>
</feature>
<dbReference type="AlphaFoldDB" id="A0A1I0QJQ2"/>
<evidence type="ECO:0000313" key="2">
    <source>
        <dbReference type="EMBL" id="SEW27168.1"/>
    </source>
</evidence>
<evidence type="ECO:0000256" key="1">
    <source>
        <dbReference type="SAM" id="Coils"/>
    </source>
</evidence>
<dbReference type="Gene3D" id="2.60.40.2340">
    <property type="match status" value="1"/>
</dbReference>
<organism evidence="2 3">
    <name type="scientific">Prevotella aff. ruminicola Tc2-24</name>
    <dbReference type="NCBI Taxonomy" id="81582"/>
    <lineage>
        <taxon>Bacteria</taxon>
        <taxon>Pseudomonadati</taxon>
        <taxon>Bacteroidota</taxon>
        <taxon>Bacteroidia</taxon>
        <taxon>Bacteroidales</taxon>
        <taxon>Prevotellaceae</taxon>
        <taxon>Prevotella</taxon>
    </lineage>
</organism>
<accession>A0A1I0QJQ2</accession>